<dbReference type="PANTHER" id="PTHR34860">
    <property type="entry name" value="REPRESSOR-LIKE PROTEIN SSO7C3"/>
    <property type="match status" value="1"/>
</dbReference>
<dbReference type="InterPro" id="IPR037914">
    <property type="entry name" value="SpoVT-AbrB_sf"/>
</dbReference>
<dbReference type="InterPro" id="IPR007159">
    <property type="entry name" value="SpoVT-AbrB_dom"/>
</dbReference>
<name>A0A0P7GV55_9EURY</name>
<dbReference type="EMBL" id="LGUC01000001">
    <property type="protein sequence ID" value="KPN29409.1"/>
    <property type="molecule type" value="Genomic_DNA"/>
</dbReference>
<dbReference type="Pfam" id="PF04014">
    <property type="entry name" value="MazE_antitoxin"/>
    <property type="match status" value="1"/>
</dbReference>
<dbReference type="Gene3D" id="2.10.260.10">
    <property type="match status" value="1"/>
</dbReference>
<accession>A0A0P7GV55</accession>
<dbReference type="AlphaFoldDB" id="A0A0P7GV55"/>
<keyword evidence="3" id="KW-1185">Reference proteome</keyword>
<dbReference type="OrthoDB" id="87832at2157"/>
<feature type="domain" description="SpoVT-AbrB" evidence="1">
    <location>
        <begin position="4"/>
        <end position="49"/>
    </location>
</feature>
<proteinExistence type="predicted"/>
<sequence length="88" mass="9788">MGKGERRKIGKRGQVTIPKDLRERFGIKGGDNVVIREEAGKIVIDQSATREELAEGYRQRAQRTRDLAEELAGVSTEADAHLGDAPEW</sequence>
<evidence type="ECO:0000313" key="3">
    <source>
        <dbReference type="Proteomes" id="UP000050535"/>
    </source>
</evidence>
<dbReference type="InterPro" id="IPR052975">
    <property type="entry name" value="Repressor-like_regulatory"/>
</dbReference>
<organism evidence="2 3">
    <name type="scientific">Halolamina pelagica</name>
    <dbReference type="NCBI Taxonomy" id="699431"/>
    <lineage>
        <taxon>Archaea</taxon>
        <taxon>Methanobacteriati</taxon>
        <taxon>Methanobacteriota</taxon>
        <taxon>Stenosarchaea group</taxon>
        <taxon>Halobacteria</taxon>
        <taxon>Halobacteriales</taxon>
        <taxon>Haloferacaceae</taxon>
    </lineage>
</organism>
<dbReference type="SMART" id="SM00966">
    <property type="entry name" value="SpoVT_AbrB"/>
    <property type="match status" value="1"/>
</dbReference>
<dbReference type="Proteomes" id="UP000050535">
    <property type="component" value="Unassembled WGS sequence"/>
</dbReference>
<comment type="caution">
    <text evidence="2">The sequence shown here is derived from an EMBL/GenBank/DDBJ whole genome shotgun (WGS) entry which is preliminary data.</text>
</comment>
<dbReference type="SUPFAM" id="SSF89447">
    <property type="entry name" value="AbrB/MazE/MraZ-like"/>
    <property type="match status" value="1"/>
</dbReference>
<dbReference type="PROSITE" id="PS51740">
    <property type="entry name" value="SPOVT_ABRB"/>
    <property type="match status" value="1"/>
</dbReference>
<evidence type="ECO:0000313" key="2">
    <source>
        <dbReference type="EMBL" id="KPN29409.1"/>
    </source>
</evidence>
<evidence type="ECO:0000259" key="1">
    <source>
        <dbReference type="PROSITE" id="PS51740"/>
    </source>
</evidence>
<dbReference type="PATRIC" id="fig|699431.3.peg.134"/>
<dbReference type="GO" id="GO:0003677">
    <property type="term" value="F:DNA binding"/>
    <property type="evidence" value="ECO:0007669"/>
    <property type="project" value="InterPro"/>
</dbReference>
<dbReference type="NCBIfam" id="TIGR01439">
    <property type="entry name" value="lp_hng_hel_AbrB"/>
    <property type="match status" value="1"/>
</dbReference>
<dbReference type="RefSeq" id="WP_054582711.1">
    <property type="nucleotide sequence ID" value="NZ_LGUC01000001.1"/>
</dbReference>
<gene>
    <name evidence="2" type="ORF">SY89_00122</name>
</gene>
<protein>
    <submittedName>
        <fullName evidence="2">Transcriptional regulator, AbrB family</fullName>
    </submittedName>
</protein>
<dbReference type="PANTHER" id="PTHR34860:SF6">
    <property type="entry name" value="REPRESSOR-LIKE PROTEIN SSO7C3"/>
    <property type="match status" value="1"/>
</dbReference>
<reference evidence="3" key="1">
    <citation type="submission" date="2013-11" db="EMBL/GenBank/DDBJ databases">
        <authorList>
            <person name="Hoang H.T."/>
            <person name="Killian M.L."/>
            <person name="Madson D.M."/>
            <person name="Arruda P.H.E."/>
            <person name="Sun D."/>
            <person name="Schwartz K.J."/>
            <person name="Yoon K."/>
        </authorList>
    </citation>
    <scope>NUCLEOTIDE SEQUENCE [LARGE SCALE GENOMIC DNA]</scope>
    <source>
        <strain evidence="3">CDK2</strain>
    </source>
</reference>